<dbReference type="InterPro" id="IPR041583">
    <property type="entry name" value="TetR_C_31"/>
</dbReference>
<organism evidence="5 6">
    <name type="scientific">Thermobispora bispora (strain ATCC 19993 / DSM 43833 / CBS 139.67 / JCM 10125 / KCTC 9307 / NBRC 14880 / R51)</name>
    <dbReference type="NCBI Taxonomy" id="469371"/>
    <lineage>
        <taxon>Bacteria</taxon>
        <taxon>Bacillati</taxon>
        <taxon>Actinomycetota</taxon>
        <taxon>Actinomycetes</taxon>
        <taxon>Streptosporangiales</taxon>
        <taxon>Streptosporangiaceae</taxon>
        <taxon>Thermobispora</taxon>
    </lineage>
</organism>
<dbReference type="KEGG" id="tbi:Tbis_1763"/>
<dbReference type="GO" id="GO:0000976">
    <property type="term" value="F:transcription cis-regulatory region binding"/>
    <property type="evidence" value="ECO:0007669"/>
    <property type="project" value="TreeGrafter"/>
</dbReference>
<protein>
    <submittedName>
        <fullName evidence="5">Transcriptional regulator, TetR family</fullName>
    </submittedName>
</protein>
<dbReference type="SUPFAM" id="SSF48498">
    <property type="entry name" value="Tetracyclin repressor-like, C-terminal domain"/>
    <property type="match status" value="1"/>
</dbReference>
<dbReference type="RefSeq" id="WP_013132009.1">
    <property type="nucleotide sequence ID" value="NC_014165.1"/>
</dbReference>
<keyword evidence="1 2" id="KW-0238">DNA-binding</keyword>
<dbReference type="InterPro" id="IPR009057">
    <property type="entry name" value="Homeodomain-like_sf"/>
</dbReference>
<dbReference type="Pfam" id="PF00440">
    <property type="entry name" value="TetR_N"/>
    <property type="match status" value="1"/>
</dbReference>
<reference evidence="5 6" key="1">
    <citation type="submission" date="2010-01" db="EMBL/GenBank/DDBJ databases">
        <title>The complete genome of Thermobispora bispora DSM 43833.</title>
        <authorList>
            <consortium name="US DOE Joint Genome Institute (JGI-PGF)"/>
            <person name="Lucas S."/>
            <person name="Copeland A."/>
            <person name="Lapidus A."/>
            <person name="Glavina del Rio T."/>
            <person name="Dalin E."/>
            <person name="Tice H."/>
            <person name="Bruce D."/>
            <person name="Goodwin L."/>
            <person name="Pitluck S."/>
            <person name="Kyrpides N."/>
            <person name="Mavromatis K."/>
            <person name="Ivanova N."/>
            <person name="Mikhailova N."/>
            <person name="Chertkov O."/>
            <person name="Brettin T."/>
            <person name="Detter J.C."/>
            <person name="Han C."/>
            <person name="Larimer F."/>
            <person name="Land M."/>
            <person name="Hauser L."/>
            <person name="Markowitz V."/>
            <person name="Cheng J.-F."/>
            <person name="Hugenholtz P."/>
            <person name="Woyke T."/>
            <person name="Wu D."/>
            <person name="Jando M."/>
            <person name="Schneider S."/>
            <person name="Klenk H.-P."/>
            <person name="Eisen J.A."/>
        </authorList>
    </citation>
    <scope>NUCLEOTIDE SEQUENCE [LARGE SCALE GENOMIC DNA]</scope>
    <source>
        <strain evidence="6">ATCC 19993 / DSM 43833 / CBS 139.67 / JCM 10125 / KCTC 9307 / NBRC 14880 / R51</strain>
    </source>
</reference>
<dbReference type="InterPro" id="IPR036271">
    <property type="entry name" value="Tet_transcr_reg_TetR-rel_C_sf"/>
</dbReference>
<dbReference type="PANTHER" id="PTHR30055:SF226">
    <property type="entry name" value="HTH-TYPE TRANSCRIPTIONAL REGULATOR PKSA"/>
    <property type="match status" value="1"/>
</dbReference>
<dbReference type="HOGENOM" id="CLU_069356_21_4_11"/>
<dbReference type="PRINTS" id="PR00455">
    <property type="entry name" value="HTHTETR"/>
</dbReference>
<evidence type="ECO:0000256" key="3">
    <source>
        <dbReference type="SAM" id="MobiDB-lite"/>
    </source>
</evidence>
<name>D6YBB6_THEBD</name>
<dbReference type="EMBL" id="CP001874">
    <property type="protein sequence ID" value="ADG88476.1"/>
    <property type="molecule type" value="Genomic_DNA"/>
</dbReference>
<dbReference type="STRING" id="469371.Tbis_1763"/>
<sequence>MEPSAAEDDATVPEQDHRPAERPPTGHRRTEPRRRQERAILRRERLLEAAVELLEEGGFTAVTHRAVARRAGVPLAATSYYFTCRAALLAEAFTLLVERELAAIRAHLEAVPADPPDALAEALVQILNHDRQRRLGLWELYLQAGRDPDLQRIARAWTDGCDEIVSWVLHRSGHHARPSQVRFVTTVLSGLWVEGIVEDRLDARRRIREVLTHTLAALRAP</sequence>
<dbReference type="OrthoDB" id="6929199at2"/>
<dbReference type="InterPro" id="IPR050109">
    <property type="entry name" value="HTH-type_TetR-like_transc_reg"/>
</dbReference>
<dbReference type="Pfam" id="PF17940">
    <property type="entry name" value="TetR_C_31"/>
    <property type="match status" value="1"/>
</dbReference>
<dbReference type="InterPro" id="IPR001647">
    <property type="entry name" value="HTH_TetR"/>
</dbReference>
<dbReference type="AlphaFoldDB" id="D6YBB6"/>
<feature type="compositionally biased region" description="Acidic residues" evidence="3">
    <location>
        <begin position="1"/>
        <end position="11"/>
    </location>
</feature>
<evidence type="ECO:0000256" key="2">
    <source>
        <dbReference type="PROSITE-ProRule" id="PRU00335"/>
    </source>
</evidence>
<dbReference type="PANTHER" id="PTHR30055">
    <property type="entry name" value="HTH-TYPE TRANSCRIPTIONAL REGULATOR RUTR"/>
    <property type="match status" value="1"/>
</dbReference>
<dbReference type="PROSITE" id="PS50977">
    <property type="entry name" value="HTH_TETR_2"/>
    <property type="match status" value="1"/>
</dbReference>
<gene>
    <name evidence="5" type="ordered locus">Tbis_1763</name>
</gene>
<evidence type="ECO:0000313" key="5">
    <source>
        <dbReference type="EMBL" id="ADG88476.1"/>
    </source>
</evidence>
<feature type="domain" description="HTH tetR-type" evidence="4">
    <location>
        <begin position="40"/>
        <end position="100"/>
    </location>
</feature>
<dbReference type="eggNOG" id="COG3226">
    <property type="taxonomic scope" value="Bacteria"/>
</dbReference>
<dbReference type="Gene3D" id="1.10.357.10">
    <property type="entry name" value="Tetracycline Repressor, domain 2"/>
    <property type="match status" value="1"/>
</dbReference>
<dbReference type="SUPFAM" id="SSF46689">
    <property type="entry name" value="Homeodomain-like"/>
    <property type="match status" value="1"/>
</dbReference>
<feature type="region of interest" description="Disordered" evidence="3">
    <location>
        <begin position="1"/>
        <end position="36"/>
    </location>
</feature>
<proteinExistence type="predicted"/>
<accession>D6YBB6</accession>
<evidence type="ECO:0000259" key="4">
    <source>
        <dbReference type="PROSITE" id="PS50977"/>
    </source>
</evidence>
<feature type="DNA-binding region" description="H-T-H motif" evidence="2">
    <location>
        <begin position="63"/>
        <end position="82"/>
    </location>
</feature>
<dbReference type="Proteomes" id="UP000006640">
    <property type="component" value="Chromosome"/>
</dbReference>
<evidence type="ECO:0000313" key="6">
    <source>
        <dbReference type="Proteomes" id="UP000006640"/>
    </source>
</evidence>
<dbReference type="GO" id="GO:0003700">
    <property type="term" value="F:DNA-binding transcription factor activity"/>
    <property type="evidence" value="ECO:0007669"/>
    <property type="project" value="TreeGrafter"/>
</dbReference>
<evidence type="ECO:0000256" key="1">
    <source>
        <dbReference type="ARBA" id="ARBA00023125"/>
    </source>
</evidence>
<keyword evidence="6" id="KW-1185">Reference proteome</keyword>